<proteinExistence type="inferred from homology"/>
<feature type="domain" description="Inosine/uridine-preferring nucleoside hydrolase" evidence="4">
    <location>
        <begin position="591"/>
        <end position="909"/>
    </location>
</feature>
<accession>A0A368QJ74</accession>
<dbReference type="OrthoDB" id="5783963at2759"/>
<dbReference type="PANTHER" id="PTHR46692">
    <property type="entry name" value="INOSINE-URIDINE PREFERRING NUCLEOSIDE HYDROLASE FAMILY PROTEIN"/>
    <property type="match status" value="1"/>
</dbReference>
<gene>
    <name evidence="5" type="ORF">SETIT_3G247000v2</name>
</gene>
<evidence type="ECO:0000313" key="5">
    <source>
        <dbReference type="EMBL" id="RCV17778.1"/>
    </source>
</evidence>
<sequence length="966" mass="105489">MQQVTSEILTSEDHLRPVLRNLAAGARSLTPTGHGRCWSDKTQAPLGPPSCRKPSRRSPRSSPVSNAPPPPPPLDIVLPLSLALPRAPAGSELTTAAPRKGSMVTMSADTRAGAAAVAVLLFVAVAAAAGVVAAAPRRILVDTDMDTDDVLALLYILKHNRSEFDVKAITINANEWSDAGHAVNHVYDILYMMGRDDIAVGVGGDGGISGAGDIRPNVGGYLPLIDQGMSTAGGCRYRQAIPPGRGGRLDIDTNSGVRRGFLPQGPRGYRPLRQPTAQRVMADTLSAGPTSVLLLGAHTNLALLLMTHPHLRRNVERIYVSGGAVRVAGNLFTATAANPFAEFNFFGDPFAAYQVLHSGVPVTLVPLDATNTVPVTEEFYSEFRRRQSTYEAQYGFQSLDQVLARRRRRSDSHNNTGYYMWDSFAAGVALSSMRHGETNGGGNEFAELEYMNITVVTSNEPYGARDGSNPFFDGRTKPKFGLQEGGVHSGHVQTGIRDAFCLVPGSNRGRCEDGYTTEVSGPEAVQVYVATTAKPNTNKSSLLDKEFCKSFLEVLNLPKNTGRFNISTQFPYYREVLYKPDFRNVSRGKPVIFDMDMSPGDFVSLIYLLKEPREVLDLKGVLINGNGWANSASIDIVYDVLHMMGRDDIPVGLGNTNALGNPTLGCKNSYAIPHGSGGFVDSDTLYGLARSLPRSPRRYMSDNLDHPERRQAHAYDVWQSVRKQLGPGEKITVLTSGPLTNLANISLSDMDASSVIERVYVVGGHIRDSDHDKGNVFTVPSNRYAEFNMFLDPLAAKTVLESRLDITLIPLNVQRKVASFEDVLAALEQRTQHTPESRFVHGLISMLQELQRKQKLYHHMDIFLGEVLGAVYMVQGSDLEPSVEAKAVSIVANTTESTDGQILVRRKSANVLKILYNLNNGVYYNHLANSLVNNKQSAIVGSFEEQKAIWSRPQKQFMADITKDMK</sequence>
<dbReference type="InterPro" id="IPR036452">
    <property type="entry name" value="Ribo_hydro-like"/>
</dbReference>
<comment type="similarity">
    <text evidence="1">Belongs to the IUNH family.</text>
</comment>
<dbReference type="STRING" id="4555.A0A368QJ74"/>
<keyword evidence="3" id="KW-0472">Membrane</keyword>
<evidence type="ECO:0000256" key="3">
    <source>
        <dbReference type="SAM" id="Phobius"/>
    </source>
</evidence>
<dbReference type="Pfam" id="PF01156">
    <property type="entry name" value="IU_nuc_hydro"/>
    <property type="match status" value="2"/>
</dbReference>
<organism evidence="5">
    <name type="scientific">Setaria italica</name>
    <name type="common">Foxtail millet</name>
    <name type="synonym">Panicum italicum</name>
    <dbReference type="NCBI Taxonomy" id="4555"/>
    <lineage>
        <taxon>Eukaryota</taxon>
        <taxon>Viridiplantae</taxon>
        <taxon>Streptophyta</taxon>
        <taxon>Embryophyta</taxon>
        <taxon>Tracheophyta</taxon>
        <taxon>Spermatophyta</taxon>
        <taxon>Magnoliopsida</taxon>
        <taxon>Liliopsida</taxon>
        <taxon>Poales</taxon>
        <taxon>Poaceae</taxon>
        <taxon>PACMAD clade</taxon>
        <taxon>Panicoideae</taxon>
        <taxon>Panicodae</taxon>
        <taxon>Paniceae</taxon>
        <taxon>Cenchrinae</taxon>
        <taxon>Setaria</taxon>
    </lineage>
</organism>
<name>A0A368QJ74_SETIT</name>
<keyword evidence="3" id="KW-0812">Transmembrane</keyword>
<reference evidence="5" key="1">
    <citation type="journal article" date="2012" name="Nat. Biotechnol.">
        <title>Reference genome sequence of the model plant Setaria.</title>
        <authorList>
            <person name="Bennetzen J.L."/>
            <person name="Schmutz J."/>
            <person name="Wang H."/>
            <person name="Percifield R."/>
            <person name="Hawkins J."/>
            <person name="Pontaroli A.C."/>
            <person name="Estep M."/>
            <person name="Feng L."/>
            <person name="Vaughn J.N."/>
            <person name="Grimwood J."/>
            <person name="Jenkins J."/>
            <person name="Barry K."/>
            <person name="Lindquist E."/>
            <person name="Hellsten U."/>
            <person name="Deshpande S."/>
            <person name="Wang X."/>
            <person name="Wu X."/>
            <person name="Mitros T."/>
            <person name="Triplett J."/>
            <person name="Yang X."/>
            <person name="Ye C.Y."/>
            <person name="Mauro-Herrera M."/>
            <person name="Wang L."/>
            <person name="Li P."/>
            <person name="Sharma M."/>
            <person name="Sharma R."/>
            <person name="Ronald P.C."/>
            <person name="Panaud O."/>
            <person name="Kellogg E.A."/>
            <person name="Brutnell T.P."/>
            <person name="Doust A.N."/>
            <person name="Tuskan G.A."/>
            <person name="Rokhsar D."/>
            <person name="Devos K.M."/>
        </authorList>
    </citation>
    <scope>NUCLEOTIDE SEQUENCE [LARGE SCALE GENOMIC DNA]</scope>
    <source>
        <strain evidence="5">Yugu1</strain>
    </source>
</reference>
<evidence type="ECO:0000256" key="2">
    <source>
        <dbReference type="SAM" id="MobiDB-lite"/>
    </source>
</evidence>
<dbReference type="PANTHER" id="PTHR46692:SF5">
    <property type="entry name" value="OS05G0406100 PROTEIN"/>
    <property type="match status" value="1"/>
</dbReference>
<protein>
    <recommendedName>
        <fullName evidence="4">Inosine/uridine-preferring nucleoside hydrolase domain-containing protein</fullName>
    </recommendedName>
</protein>
<dbReference type="CDD" id="cd02647">
    <property type="entry name" value="nuc_hydro_TvIAG"/>
    <property type="match status" value="1"/>
</dbReference>
<evidence type="ECO:0000256" key="1">
    <source>
        <dbReference type="ARBA" id="ARBA00009176"/>
    </source>
</evidence>
<feature type="domain" description="Inosine/uridine-preferring nucleoside hydrolase" evidence="4">
    <location>
        <begin position="139"/>
        <end position="460"/>
    </location>
</feature>
<dbReference type="SUPFAM" id="SSF53590">
    <property type="entry name" value="Nucleoside hydrolase"/>
    <property type="match status" value="2"/>
</dbReference>
<dbReference type="GO" id="GO:0016799">
    <property type="term" value="F:hydrolase activity, hydrolyzing N-glycosyl compounds"/>
    <property type="evidence" value="ECO:0007669"/>
    <property type="project" value="InterPro"/>
</dbReference>
<feature type="region of interest" description="Disordered" evidence="2">
    <location>
        <begin position="26"/>
        <end position="72"/>
    </location>
</feature>
<dbReference type="Gene3D" id="3.90.245.10">
    <property type="entry name" value="Ribonucleoside hydrolase-like"/>
    <property type="match status" value="2"/>
</dbReference>
<reference evidence="5" key="2">
    <citation type="submission" date="2015-07" db="EMBL/GenBank/DDBJ databases">
        <authorList>
            <person name="Noorani M."/>
        </authorList>
    </citation>
    <scope>NUCLEOTIDE SEQUENCE</scope>
    <source>
        <strain evidence="5">Yugu1</strain>
    </source>
</reference>
<dbReference type="InterPro" id="IPR001910">
    <property type="entry name" value="Inosine/uridine_hydrolase_dom"/>
</dbReference>
<dbReference type="AlphaFoldDB" id="A0A368QJ74"/>
<dbReference type="EMBL" id="CM003530">
    <property type="protein sequence ID" value="RCV17778.1"/>
    <property type="molecule type" value="Genomic_DNA"/>
</dbReference>
<keyword evidence="3" id="KW-1133">Transmembrane helix</keyword>
<feature type="transmembrane region" description="Helical" evidence="3">
    <location>
        <begin position="112"/>
        <end position="135"/>
    </location>
</feature>
<evidence type="ECO:0000259" key="4">
    <source>
        <dbReference type="Pfam" id="PF01156"/>
    </source>
</evidence>